<sequence>MHFSSILPLAAAALGVTNAQYVAYTGGDGYQTLVGIGYRCYEYSGQVYHVDAQPGVQAVFYNGPYCRGTREISAWGSSNLESPFYFQSVLLRPF</sequence>
<accession>A0A9P7Q0Z6</accession>
<dbReference type="AlphaFoldDB" id="A0A9P7Q0Z6"/>
<protein>
    <submittedName>
        <fullName evidence="2">Uncharacterized protein</fullName>
    </submittedName>
</protein>
<evidence type="ECO:0000313" key="2">
    <source>
        <dbReference type="EMBL" id="KAG6115712.1"/>
    </source>
</evidence>
<keyword evidence="1" id="KW-0732">Signal</keyword>
<comment type="caution">
    <text evidence="2">The sequence shown here is derived from an EMBL/GenBank/DDBJ whole genome shotgun (WGS) entry which is preliminary data.</text>
</comment>
<reference evidence="2 3" key="1">
    <citation type="journal article" date="2020" name="bioRxiv">
        <title>Whole genome comparisons of ergot fungi reveals the divergence and evolution of species within the genus Claviceps are the result of varying mechanisms driving genome evolution and host range expansion.</title>
        <authorList>
            <person name="Wyka S.A."/>
            <person name="Mondo S.J."/>
            <person name="Liu M."/>
            <person name="Dettman J."/>
            <person name="Nalam V."/>
            <person name="Broders K.D."/>
        </authorList>
    </citation>
    <scope>NUCLEOTIDE SEQUENCE [LARGE SCALE GENOMIC DNA]</scope>
    <source>
        <strain evidence="2 3">LM576</strain>
    </source>
</reference>
<evidence type="ECO:0000313" key="3">
    <source>
        <dbReference type="Proteomes" id="UP000732380"/>
    </source>
</evidence>
<gene>
    <name evidence="2" type="ORF">E4U13_002495</name>
</gene>
<dbReference type="Proteomes" id="UP000732380">
    <property type="component" value="Unassembled WGS sequence"/>
</dbReference>
<name>A0A9P7Q0Z6_9HYPO</name>
<feature type="chain" id="PRO_5040340671" evidence="1">
    <location>
        <begin position="20"/>
        <end position="94"/>
    </location>
</feature>
<proteinExistence type="predicted"/>
<evidence type="ECO:0000256" key="1">
    <source>
        <dbReference type="SAM" id="SignalP"/>
    </source>
</evidence>
<organism evidence="2 3">
    <name type="scientific">Claviceps humidiphila</name>
    <dbReference type="NCBI Taxonomy" id="1294629"/>
    <lineage>
        <taxon>Eukaryota</taxon>
        <taxon>Fungi</taxon>
        <taxon>Dikarya</taxon>
        <taxon>Ascomycota</taxon>
        <taxon>Pezizomycotina</taxon>
        <taxon>Sordariomycetes</taxon>
        <taxon>Hypocreomycetidae</taxon>
        <taxon>Hypocreales</taxon>
        <taxon>Clavicipitaceae</taxon>
        <taxon>Claviceps</taxon>
    </lineage>
</organism>
<keyword evidence="3" id="KW-1185">Reference proteome</keyword>
<feature type="signal peptide" evidence="1">
    <location>
        <begin position="1"/>
        <end position="19"/>
    </location>
</feature>
<dbReference type="EMBL" id="SRQM01000209">
    <property type="protein sequence ID" value="KAG6115712.1"/>
    <property type="molecule type" value="Genomic_DNA"/>
</dbReference>